<keyword evidence="3 6" id="KW-0812">Transmembrane</keyword>
<reference evidence="7" key="1">
    <citation type="submission" date="2025-05" db="UniProtKB">
        <authorList>
            <consortium name="Ensembl"/>
        </authorList>
    </citation>
    <scope>IDENTIFICATION</scope>
</reference>
<proteinExistence type="inferred from homology"/>
<comment type="subcellular location">
    <subcellularLocation>
        <location evidence="1">Membrane</location>
        <topology evidence="1">Multi-pass membrane protein</topology>
    </subcellularLocation>
</comment>
<evidence type="ECO:0000256" key="3">
    <source>
        <dbReference type="ARBA" id="ARBA00022692"/>
    </source>
</evidence>
<keyword evidence="8" id="KW-1185">Reference proteome</keyword>
<comment type="similarity">
    <text evidence="2">Belongs to the MS4A family.</text>
</comment>
<dbReference type="PANTHER" id="PTHR23320">
    <property type="entry name" value="MEMBRANE-SPANNING 4-DOMAINS SUBFAMILY A MS4A -RELATED"/>
    <property type="match status" value="1"/>
</dbReference>
<organism evidence="7 8">
    <name type="scientific">Salvator merianae</name>
    <name type="common">Argentine black and white tegu</name>
    <name type="synonym">Tupinambis merianae</name>
    <dbReference type="NCBI Taxonomy" id="96440"/>
    <lineage>
        <taxon>Eukaryota</taxon>
        <taxon>Metazoa</taxon>
        <taxon>Chordata</taxon>
        <taxon>Craniata</taxon>
        <taxon>Vertebrata</taxon>
        <taxon>Euteleostomi</taxon>
        <taxon>Lepidosauria</taxon>
        <taxon>Squamata</taxon>
        <taxon>Bifurcata</taxon>
        <taxon>Unidentata</taxon>
        <taxon>Episquamata</taxon>
        <taxon>Laterata</taxon>
        <taxon>Teiioidea</taxon>
        <taxon>Teiidae</taxon>
        <taxon>Salvator</taxon>
    </lineage>
</organism>
<feature type="transmembrane region" description="Helical" evidence="6">
    <location>
        <begin position="139"/>
        <end position="158"/>
    </location>
</feature>
<dbReference type="GO" id="GO:0005886">
    <property type="term" value="C:plasma membrane"/>
    <property type="evidence" value="ECO:0007669"/>
    <property type="project" value="TreeGrafter"/>
</dbReference>
<dbReference type="InterPro" id="IPR030417">
    <property type="entry name" value="MS4A"/>
</dbReference>
<name>A0A8D0B3K7_SALMN</name>
<dbReference type="GeneTree" id="ENSGT00940000162329"/>
<evidence type="ECO:0000313" key="8">
    <source>
        <dbReference type="Proteomes" id="UP000694421"/>
    </source>
</evidence>
<dbReference type="AlphaFoldDB" id="A0A8D0B3K7"/>
<evidence type="ECO:0000256" key="5">
    <source>
        <dbReference type="ARBA" id="ARBA00023136"/>
    </source>
</evidence>
<keyword evidence="4 6" id="KW-1133">Transmembrane helix</keyword>
<dbReference type="PANTHER" id="PTHR23320:SF155">
    <property type="entry name" value="MEMBRANE-SPANNING 4-DOMAINS SUBFAMILY A MEMBER 8"/>
    <property type="match status" value="1"/>
</dbReference>
<protein>
    <submittedName>
        <fullName evidence="7">Uncharacterized protein</fullName>
    </submittedName>
</protein>
<dbReference type="GO" id="GO:0007166">
    <property type="term" value="P:cell surface receptor signaling pathway"/>
    <property type="evidence" value="ECO:0007669"/>
    <property type="project" value="TreeGrafter"/>
</dbReference>
<dbReference type="InterPro" id="IPR007237">
    <property type="entry name" value="CD20-like"/>
</dbReference>
<dbReference type="Proteomes" id="UP000694421">
    <property type="component" value="Unplaced"/>
</dbReference>
<evidence type="ECO:0000256" key="1">
    <source>
        <dbReference type="ARBA" id="ARBA00004141"/>
    </source>
</evidence>
<dbReference type="Ensembl" id="ENSSMRT00000002142.1">
    <property type="protein sequence ID" value="ENSSMRP00000001780.1"/>
    <property type="gene ID" value="ENSSMRG00000001557.1"/>
</dbReference>
<feature type="transmembrane region" description="Helical" evidence="6">
    <location>
        <begin position="74"/>
        <end position="94"/>
    </location>
</feature>
<dbReference type="Pfam" id="PF04103">
    <property type="entry name" value="CD20"/>
    <property type="match status" value="1"/>
</dbReference>
<accession>A0A8D0B3K7</accession>
<sequence length="276" mass="29266">MAAVPGRLPNGFVVYVPPNGASVTQPGQVMPGTVLPFVLPCGGQQLGSPSDPVQSNPRQKELEQFLKTETKTLAAIQIIIGLMHIGFGSISFFLDSMNYRAFAVIGGYPFWGGVLFIASGSVTVSSQKNTNTNLEKCSLGFNTASAVAAFIGIILYLTELSLSSPVSRNSEIQSRGAAATGLGILLLMFTLLEFGITALLAHFGCQTFCCTNDIRIVYVPYTNNGEVTQNESVPSSSVCGTVEQSNLPFTTTGQVTRYECIPSAPVYEGVPQTTEA</sequence>
<evidence type="ECO:0000256" key="4">
    <source>
        <dbReference type="ARBA" id="ARBA00022989"/>
    </source>
</evidence>
<dbReference type="Ensembl" id="ENSSMRT00000002135.1">
    <property type="protein sequence ID" value="ENSSMRP00000001776.1"/>
    <property type="gene ID" value="ENSSMRG00000001557.1"/>
</dbReference>
<evidence type="ECO:0000256" key="6">
    <source>
        <dbReference type="SAM" id="Phobius"/>
    </source>
</evidence>
<keyword evidence="5 6" id="KW-0472">Membrane</keyword>
<feature type="transmembrane region" description="Helical" evidence="6">
    <location>
        <begin position="179"/>
        <end position="203"/>
    </location>
</feature>
<feature type="transmembrane region" description="Helical" evidence="6">
    <location>
        <begin position="101"/>
        <end position="119"/>
    </location>
</feature>
<evidence type="ECO:0000313" key="7">
    <source>
        <dbReference type="Ensembl" id="ENSSMRP00000001776.1"/>
    </source>
</evidence>
<evidence type="ECO:0000256" key="2">
    <source>
        <dbReference type="ARBA" id="ARBA00009565"/>
    </source>
</evidence>
<dbReference type="OMA" id="HISAMTT"/>